<evidence type="ECO:0000256" key="1">
    <source>
        <dbReference type="SAM" id="MobiDB-lite"/>
    </source>
</evidence>
<feature type="region of interest" description="Disordered" evidence="1">
    <location>
        <begin position="1"/>
        <end position="39"/>
    </location>
</feature>
<keyword evidence="3" id="KW-1185">Reference proteome</keyword>
<dbReference type="Proteomes" id="UP000308197">
    <property type="component" value="Unassembled WGS sequence"/>
</dbReference>
<evidence type="ECO:0008006" key="4">
    <source>
        <dbReference type="Google" id="ProtNLM"/>
    </source>
</evidence>
<gene>
    <name evidence="2" type="ORF">K466DRAFT_601205</name>
</gene>
<reference evidence="2 3" key="1">
    <citation type="journal article" date="2019" name="Nat. Ecol. Evol.">
        <title>Megaphylogeny resolves global patterns of mushroom evolution.</title>
        <authorList>
            <person name="Varga T."/>
            <person name="Krizsan K."/>
            <person name="Foldi C."/>
            <person name="Dima B."/>
            <person name="Sanchez-Garcia M."/>
            <person name="Sanchez-Ramirez S."/>
            <person name="Szollosi G.J."/>
            <person name="Szarkandi J.G."/>
            <person name="Papp V."/>
            <person name="Albert L."/>
            <person name="Andreopoulos W."/>
            <person name="Angelini C."/>
            <person name="Antonin V."/>
            <person name="Barry K.W."/>
            <person name="Bougher N.L."/>
            <person name="Buchanan P."/>
            <person name="Buyck B."/>
            <person name="Bense V."/>
            <person name="Catcheside P."/>
            <person name="Chovatia M."/>
            <person name="Cooper J."/>
            <person name="Damon W."/>
            <person name="Desjardin D."/>
            <person name="Finy P."/>
            <person name="Geml J."/>
            <person name="Haridas S."/>
            <person name="Hughes K."/>
            <person name="Justo A."/>
            <person name="Karasinski D."/>
            <person name="Kautmanova I."/>
            <person name="Kiss B."/>
            <person name="Kocsube S."/>
            <person name="Kotiranta H."/>
            <person name="LaButti K.M."/>
            <person name="Lechner B.E."/>
            <person name="Liimatainen K."/>
            <person name="Lipzen A."/>
            <person name="Lukacs Z."/>
            <person name="Mihaltcheva S."/>
            <person name="Morgado L.N."/>
            <person name="Niskanen T."/>
            <person name="Noordeloos M.E."/>
            <person name="Ohm R.A."/>
            <person name="Ortiz-Santana B."/>
            <person name="Ovrebo C."/>
            <person name="Racz N."/>
            <person name="Riley R."/>
            <person name="Savchenko A."/>
            <person name="Shiryaev A."/>
            <person name="Soop K."/>
            <person name="Spirin V."/>
            <person name="Szebenyi C."/>
            <person name="Tomsovsky M."/>
            <person name="Tulloss R.E."/>
            <person name="Uehling J."/>
            <person name="Grigoriev I.V."/>
            <person name="Vagvolgyi C."/>
            <person name="Papp T."/>
            <person name="Martin F.M."/>
            <person name="Miettinen O."/>
            <person name="Hibbett D.S."/>
            <person name="Nagy L.G."/>
        </authorList>
    </citation>
    <scope>NUCLEOTIDE SEQUENCE [LARGE SCALE GENOMIC DNA]</scope>
    <source>
        <strain evidence="2 3">HHB13444</strain>
    </source>
</reference>
<sequence length="362" mass="41895">MNSKVRGAPSPKKEGLKRTHPTHTSPESPNKRPRPYPVTPQVRRAHWLMPRCDDRDKDLWYPDGNVIIYRYSEGRARWFKLYRTRLAQYCGFFDTLLSSSGSAETTPQLEGCPVYTVPAEVSCDGLSAFFGMLEKPRELSLKPLTQDLAISLVQTAHALSCSVVFEYAQQSLSELWSRDTLPGDSPVDAARTVTWKEAMVMITVARKCGVLEILKRAFYELLVSEDFWVIHDVDSATIDLPDEDIYRLREMRLYLNREWPKFVITPPQTDEKGKTKCTPTGYHPPFACEMQNCQRRNTWLNFALDDEGLDTGARDPLRYNLVKRRAVTLEKTWCQWCLNNKEEVWNNLRMEWWGVLGDMMKI</sequence>
<protein>
    <recommendedName>
        <fullName evidence="4">BTB domain-containing protein</fullName>
    </recommendedName>
</protein>
<organism evidence="2 3">
    <name type="scientific">Polyporus arcularius HHB13444</name>
    <dbReference type="NCBI Taxonomy" id="1314778"/>
    <lineage>
        <taxon>Eukaryota</taxon>
        <taxon>Fungi</taxon>
        <taxon>Dikarya</taxon>
        <taxon>Basidiomycota</taxon>
        <taxon>Agaricomycotina</taxon>
        <taxon>Agaricomycetes</taxon>
        <taxon>Polyporales</taxon>
        <taxon>Polyporaceae</taxon>
        <taxon>Polyporus</taxon>
    </lineage>
</organism>
<evidence type="ECO:0000313" key="3">
    <source>
        <dbReference type="Proteomes" id="UP000308197"/>
    </source>
</evidence>
<dbReference type="EMBL" id="ML211255">
    <property type="protein sequence ID" value="TFK85412.1"/>
    <property type="molecule type" value="Genomic_DNA"/>
</dbReference>
<proteinExistence type="predicted"/>
<dbReference type="AlphaFoldDB" id="A0A5C3P818"/>
<accession>A0A5C3P818</accession>
<name>A0A5C3P818_9APHY</name>
<dbReference type="InParanoid" id="A0A5C3P818"/>
<evidence type="ECO:0000313" key="2">
    <source>
        <dbReference type="EMBL" id="TFK85412.1"/>
    </source>
</evidence>